<accession>A0A1I2P6X9</accession>
<evidence type="ECO:0000259" key="3">
    <source>
        <dbReference type="Pfam" id="PF00582"/>
    </source>
</evidence>
<evidence type="ECO:0000256" key="2">
    <source>
        <dbReference type="SAM" id="Coils"/>
    </source>
</evidence>
<dbReference type="PANTHER" id="PTHR46268">
    <property type="entry name" value="STRESS RESPONSE PROTEIN NHAX"/>
    <property type="match status" value="1"/>
</dbReference>
<comment type="similarity">
    <text evidence="1">Belongs to the universal stress protein A family.</text>
</comment>
<dbReference type="SUPFAM" id="SSF52402">
    <property type="entry name" value="Adenine nucleotide alpha hydrolases-like"/>
    <property type="match status" value="2"/>
</dbReference>
<dbReference type="Proteomes" id="UP000199642">
    <property type="component" value="Unassembled WGS sequence"/>
</dbReference>
<feature type="coiled-coil region" evidence="2">
    <location>
        <begin position="44"/>
        <end position="75"/>
    </location>
</feature>
<dbReference type="Pfam" id="PF00582">
    <property type="entry name" value="Usp"/>
    <property type="match status" value="1"/>
</dbReference>
<dbReference type="PRINTS" id="PR01438">
    <property type="entry name" value="UNVRSLSTRESS"/>
</dbReference>
<gene>
    <name evidence="4" type="ORF">SAMN04487988_101451</name>
</gene>
<evidence type="ECO:0000313" key="5">
    <source>
        <dbReference type="Proteomes" id="UP000199642"/>
    </source>
</evidence>
<organism evidence="4 5">
    <name type="scientific">Algoriphagus hitonicola</name>
    <dbReference type="NCBI Taxonomy" id="435880"/>
    <lineage>
        <taxon>Bacteria</taxon>
        <taxon>Pseudomonadati</taxon>
        <taxon>Bacteroidota</taxon>
        <taxon>Cytophagia</taxon>
        <taxon>Cytophagales</taxon>
        <taxon>Cyclobacteriaceae</taxon>
        <taxon>Algoriphagus</taxon>
    </lineage>
</organism>
<dbReference type="InterPro" id="IPR006015">
    <property type="entry name" value="Universal_stress_UspA"/>
</dbReference>
<proteinExistence type="inferred from homology"/>
<dbReference type="AlphaFoldDB" id="A0A1I2P6X9"/>
<dbReference type="OrthoDB" id="1522603at2"/>
<feature type="domain" description="UspA" evidence="3">
    <location>
        <begin position="1"/>
        <end position="142"/>
    </location>
</feature>
<dbReference type="Gene3D" id="3.40.50.12370">
    <property type="match status" value="1"/>
</dbReference>
<evidence type="ECO:0000256" key="1">
    <source>
        <dbReference type="ARBA" id="ARBA00008791"/>
    </source>
</evidence>
<keyword evidence="2" id="KW-0175">Coiled coil</keyword>
<protein>
    <submittedName>
        <fullName evidence="4">Nucleotide-binding universal stress protein, UspA family</fullName>
    </submittedName>
</protein>
<dbReference type="PANTHER" id="PTHR46268:SF6">
    <property type="entry name" value="UNIVERSAL STRESS PROTEIN UP12"/>
    <property type="match status" value="1"/>
</dbReference>
<sequence>MKTIVVPFDFSPYSLAALKTAQKISSKSGAKIICVTVIPSEIDYDKLSDSARQKYSELREEKEEAERILPDYIHEVAPAKADIIQEIRIGVPYELILRVADENQADLIVMGAYGKGYTPGKFIGSTIQKVLRKSTVPVLAVKEALDGNDFRKLAFASTFHPGAKVAFDKIKSLVKTFKSSTHLVFINTPTKFTSSAEVKEGMDRFQSGNEEIVFHQHTYNDSEAEKGIISFCKESGIKWLAVVTGNHDKSPSYLISTTETVLFKGDLGVLSVKV</sequence>
<dbReference type="EMBL" id="FOPC01000001">
    <property type="protein sequence ID" value="SFG11273.1"/>
    <property type="molecule type" value="Genomic_DNA"/>
</dbReference>
<reference evidence="5" key="1">
    <citation type="submission" date="2016-10" db="EMBL/GenBank/DDBJ databases">
        <authorList>
            <person name="Varghese N."/>
            <person name="Submissions S."/>
        </authorList>
    </citation>
    <scope>NUCLEOTIDE SEQUENCE [LARGE SCALE GENOMIC DNA]</scope>
    <source>
        <strain evidence="5">DSM 19315</strain>
    </source>
</reference>
<dbReference type="InterPro" id="IPR006016">
    <property type="entry name" value="UspA"/>
</dbReference>
<keyword evidence="5" id="KW-1185">Reference proteome</keyword>
<name>A0A1I2P6X9_9BACT</name>
<dbReference type="CDD" id="cd00293">
    <property type="entry name" value="USP-like"/>
    <property type="match status" value="1"/>
</dbReference>
<evidence type="ECO:0000313" key="4">
    <source>
        <dbReference type="EMBL" id="SFG11273.1"/>
    </source>
</evidence>
<dbReference type="STRING" id="435880.SAMN04487988_101451"/>
<dbReference type="RefSeq" id="WP_092788609.1">
    <property type="nucleotide sequence ID" value="NZ_FOPC01000001.1"/>
</dbReference>